<feature type="transmembrane region" description="Helical" evidence="9">
    <location>
        <begin position="113"/>
        <end position="133"/>
    </location>
</feature>
<organism evidence="11 12">
    <name type="scientific">Acinetobacter defluvii</name>
    <dbReference type="NCBI Taxonomy" id="1871111"/>
    <lineage>
        <taxon>Bacteria</taxon>
        <taxon>Pseudomonadati</taxon>
        <taxon>Pseudomonadota</taxon>
        <taxon>Gammaproteobacteria</taxon>
        <taxon>Moraxellales</taxon>
        <taxon>Moraxellaceae</taxon>
        <taxon>Acinetobacter</taxon>
    </lineage>
</organism>
<keyword evidence="3" id="KW-0813">Transport</keyword>
<evidence type="ECO:0000256" key="9">
    <source>
        <dbReference type="SAM" id="Phobius"/>
    </source>
</evidence>
<dbReference type="RefSeq" id="WP_065995099.1">
    <property type="nucleotide sequence ID" value="NZ_CP029397.2"/>
</dbReference>
<evidence type="ECO:0000259" key="10">
    <source>
        <dbReference type="PROSITE" id="PS50850"/>
    </source>
</evidence>
<evidence type="ECO:0000256" key="5">
    <source>
        <dbReference type="ARBA" id="ARBA00022519"/>
    </source>
</evidence>
<evidence type="ECO:0000256" key="7">
    <source>
        <dbReference type="ARBA" id="ARBA00022989"/>
    </source>
</evidence>
<feature type="transmembrane region" description="Helical" evidence="9">
    <location>
        <begin position="145"/>
        <end position="170"/>
    </location>
</feature>
<dbReference type="PROSITE" id="PS50850">
    <property type="entry name" value="MFS"/>
    <property type="match status" value="1"/>
</dbReference>
<evidence type="ECO:0000256" key="6">
    <source>
        <dbReference type="ARBA" id="ARBA00022692"/>
    </source>
</evidence>
<keyword evidence="6 9" id="KW-0812">Transmembrane</keyword>
<evidence type="ECO:0000256" key="4">
    <source>
        <dbReference type="ARBA" id="ARBA00022475"/>
    </source>
</evidence>
<dbReference type="KEGG" id="adv:DJ533_10795"/>
<name>A0A2S2FDK0_9GAMM</name>
<protein>
    <submittedName>
        <fullName evidence="11">MFS transporter</fullName>
    </submittedName>
</protein>
<accession>A0A2S2FDK0</accession>
<dbReference type="Proteomes" id="UP000245977">
    <property type="component" value="Chromosome"/>
</dbReference>
<dbReference type="GO" id="GO:0005886">
    <property type="term" value="C:plasma membrane"/>
    <property type="evidence" value="ECO:0007669"/>
    <property type="project" value="UniProtKB-SubCell"/>
</dbReference>
<dbReference type="STRING" id="1871111.GCA_001704615_01224"/>
<feature type="transmembrane region" description="Helical" evidence="9">
    <location>
        <begin position="253"/>
        <end position="273"/>
    </location>
</feature>
<dbReference type="EMBL" id="CP029397">
    <property type="protein sequence ID" value="AWL29019.1"/>
    <property type="molecule type" value="Genomic_DNA"/>
</dbReference>
<feature type="transmembrane region" description="Helical" evidence="9">
    <location>
        <begin position="88"/>
        <end position="107"/>
    </location>
</feature>
<proteinExistence type="inferred from homology"/>
<dbReference type="PROSITE" id="PS00217">
    <property type="entry name" value="SUGAR_TRANSPORT_2"/>
    <property type="match status" value="1"/>
</dbReference>
<comment type="subcellular location">
    <subcellularLocation>
        <location evidence="1">Cell inner membrane</location>
        <topology evidence="1">Multi-pass membrane protein</topology>
    </subcellularLocation>
</comment>
<dbReference type="OrthoDB" id="7066727at2"/>
<keyword evidence="4" id="KW-1003">Cell membrane</keyword>
<evidence type="ECO:0000313" key="11">
    <source>
        <dbReference type="EMBL" id="AWL29019.1"/>
    </source>
</evidence>
<evidence type="ECO:0000313" key="12">
    <source>
        <dbReference type="Proteomes" id="UP000245977"/>
    </source>
</evidence>
<dbReference type="AlphaFoldDB" id="A0A2S2FDK0"/>
<dbReference type="InterPro" id="IPR036259">
    <property type="entry name" value="MFS_trans_sf"/>
</dbReference>
<keyword evidence="5" id="KW-0997">Cell inner membrane</keyword>
<feature type="transmembrane region" description="Helical" evidence="9">
    <location>
        <begin position="319"/>
        <end position="337"/>
    </location>
</feature>
<comment type="similarity">
    <text evidence="2">Belongs to the major facilitator superfamily. Aromatic acid:H(+) symporter (AAHS) (TC 2.A.1.15) family.</text>
</comment>
<keyword evidence="12" id="KW-1185">Reference proteome</keyword>
<feature type="transmembrane region" description="Helical" evidence="9">
    <location>
        <begin position="343"/>
        <end position="366"/>
    </location>
</feature>
<dbReference type="PANTHER" id="PTHR23508:SF10">
    <property type="entry name" value="CARBOXYLIC ACID TRANSPORTER PROTEIN HOMOLOG"/>
    <property type="match status" value="1"/>
</dbReference>
<keyword evidence="7 9" id="KW-1133">Transmembrane helix</keyword>
<feature type="transmembrane region" description="Helical" evidence="9">
    <location>
        <begin position="378"/>
        <end position="403"/>
    </location>
</feature>
<dbReference type="Gene3D" id="1.20.1250.20">
    <property type="entry name" value="MFS general substrate transporter like domains"/>
    <property type="match status" value="1"/>
</dbReference>
<evidence type="ECO:0000256" key="8">
    <source>
        <dbReference type="ARBA" id="ARBA00023136"/>
    </source>
</evidence>
<evidence type="ECO:0000256" key="2">
    <source>
        <dbReference type="ARBA" id="ARBA00006508"/>
    </source>
</evidence>
<dbReference type="InterPro" id="IPR005829">
    <property type="entry name" value="Sugar_transporter_CS"/>
</dbReference>
<dbReference type="SUPFAM" id="SSF103473">
    <property type="entry name" value="MFS general substrate transporter"/>
    <property type="match status" value="1"/>
</dbReference>
<feature type="transmembrane region" description="Helical" evidence="9">
    <location>
        <begin position="55"/>
        <end position="76"/>
    </location>
</feature>
<dbReference type="Pfam" id="PF07690">
    <property type="entry name" value="MFS_1"/>
    <property type="match status" value="1"/>
</dbReference>
<feature type="domain" description="Major facilitator superfamily (MFS) profile" evidence="10">
    <location>
        <begin position="22"/>
        <end position="433"/>
    </location>
</feature>
<feature type="transmembrane region" description="Helical" evidence="9">
    <location>
        <begin position="409"/>
        <end position="428"/>
    </location>
</feature>
<feature type="transmembrane region" description="Helical" evidence="9">
    <location>
        <begin position="176"/>
        <end position="195"/>
    </location>
</feature>
<feature type="transmembrane region" description="Helical" evidence="9">
    <location>
        <begin position="285"/>
        <end position="307"/>
    </location>
</feature>
<evidence type="ECO:0000256" key="1">
    <source>
        <dbReference type="ARBA" id="ARBA00004429"/>
    </source>
</evidence>
<sequence length="457" mass="49273">MANLNINTIVDEAKFTPFHWNVLIWCLLIIIFDGYDLVIYGVALPLLMQEWGLTAVQAGMLASTALFGMMFGAMSFGTLSDKLGRKETIMICVAIFSGFTFLGAFASNPIEFGILRFLAGLGIGGVMPNVVALMTEYAPKKIRSILVAVMFSGYAIGGMASALLGAWLVTDYGWKIMFYIAGIPFIALPIIWKFLPESLMFLTNKGKTEKVRQTVQKIAPEKVITADTVFVLNEATAGDEAPLRALFQQGRTFSTLMFWVAFFMCLLMVYALGSWLPKLMIQAGYSLGASMLFLFALNIGGMVGAIGGGVLSDRFHLKPVLTIMFTVGAIALILLGFKSPQAILYTLIAIAGAATIGSQILLYTFVAQFYPAAVRSTGMGWASGIGRIGAIVGPVLTGALLTLQLPHQMNFMAIAIPGVIAALAIFWVNLKASVDQTKTVKQLSLVENESVIKSSVN</sequence>
<dbReference type="InterPro" id="IPR020846">
    <property type="entry name" value="MFS_dom"/>
</dbReference>
<feature type="transmembrane region" description="Helical" evidence="9">
    <location>
        <begin position="22"/>
        <end position="43"/>
    </location>
</feature>
<reference evidence="11" key="1">
    <citation type="submission" date="2019-08" db="EMBL/GenBank/DDBJ databases">
        <title>The complete genome of Acinetobacter defluvii strain WCHAD010030.</title>
        <authorList>
            <person name="Hu Y."/>
            <person name="Qin J."/>
            <person name="Feng Y."/>
            <person name="Zong Z."/>
        </authorList>
    </citation>
    <scope>NUCLEOTIDE SEQUENCE</scope>
    <source>
        <strain evidence="11">WCHA30</strain>
    </source>
</reference>
<dbReference type="InterPro" id="IPR004746">
    <property type="entry name" value="MFS_AAHS"/>
</dbReference>
<dbReference type="NCBIfam" id="TIGR00895">
    <property type="entry name" value="2A0115"/>
    <property type="match status" value="1"/>
</dbReference>
<keyword evidence="8 9" id="KW-0472">Membrane</keyword>
<dbReference type="PANTHER" id="PTHR23508">
    <property type="entry name" value="CARBOXYLIC ACID TRANSPORTER PROTEIN HOMOLOG"/>
    <property type="match status" value="1"/>
</dbReference>
<dbReference type="GO" id="GO:0046943">
    <property type="term" value="F:carboxylic acid transmembrane transporter activity"/>
    <property type="evidence" value="ECO:0007669"/>
    <property type="project" value="TreeGrafter"/>
</dbReference>
<dbReference type="InterPro" id="IPR011701">
    <property type="entry name" value="MFS"/>
</dbReference>
<evidence type="ECO:0000256" key="3">
    <source>
        <dbReference type="ARBA" id="ARBA00022448"/>
    </source>
</evidence>
<gene>
    <name evidence="11" type="ORF">DJ533_10795</name>
</gene>
<dbReference type="CDD" id="cd17365">
    <property type="entry name" value="MFS_PcaK_like"/>
    <property type="match status" value="1"/>
</dbReference>